<dbReference type="EMBL" id="JACHBR010000002">
    <property type="protein sequence ID" value="MBB5631124.1"/>
    <property type="molecule type" value="Genomic_DNA"/>
</dbReference>
<accession>A0A7W8ZBT0</accession>
<gene>
    <name evidence="1" type="ORF">BJ981_006888</name>
</gene>
<dbReference type="Proteomes" id="UP000588112">
    <property type="component" value="Unassembled WGS sequence"/>
</dbReference>
<evidence type="ECO:0008006" key="3">
    <source>
        <dbReference type="Google" id="ProtNLM"/>
    </source>
</evidence>
<evidence type="ECO:0000313" key="2">
    <source>
        <dbReference type="Proteomes" id="UP000588112"/>
    </source>
</evidence>
<dbReference type="Gene3D" id="1.10.357.10">
    <property type="entry name" value="Tetracycline Repressor, domain 2"/>
    <property type="match status" value="1"/>
</dbReference>
<comment type="caution">
    <text evidence="1">The sequence shown here is derived from an EMBL/GenBank/DDBJ whole genome shotgun (WGS) entry which is preliminary data.</text>
</comment>
<reference evidence="1 2" key="1">
    <citation type="submission" date="2020-08" db="EMBL/GenBank/DDBJ databases">
        <title>Sequencing the genomes of 1000 actinobacteria strains.</title>
        <authorList>
            <person name="Klenk H.-P."/>
        </authorList>
    </citation>
    <scope>NUCLEOTIDE SEQUENCE [LARGE SCALE GENOMIC DNA]</scope>
    <source>
        <strain evidence="1 2">DSM 45790</strain>
    </source>
</reference>
<dbReference type="RefSeq" id="WP_184617470.1">
    <property type="nucleotide sequence ID" value="NZ_BOOS01000061.1"/>
</dbReference>
<name>A0A7W8ZBT0_9ACTN</name>
<dbReference type="AlphaFoldDB" id="A0A7W8ZBT0"/>
<evidence type="ECO:0000313" key="1">
    <source>
        <dbReference type="EMBL" id="MBB5631124.1"/>
    </source>
</evidence>
<organism evidence="1 2">
    <name type="scientific">Sphaerisporangium krabiense</name>
    <dbReference type="NCBI Taxonomy" id="763782"/>
    <lineage>
        <taxon>Bacteria</taxon>
        <taxon>Bacillati</taxon>
        <taxon>Actinomycetota</taxon>
        <taxon>Actinomycetes</taxon>
        <taxon>Streptosporangiales</taxon>
        <taxon>Streptosporangiaceae</taxon>
        <taxon>Sphaerisporangium</taxon>
    </lineage>
</organism>
<proteinExistence type="predicted"/>
<protein>
    <recommendedName>
        <fullName evidence="3">Transcriptional regulator TetR C-terminal Proteobacteria type domain-containing protein</fullName>
    </recommendedName>
</protein>
<sequence length="208" mass="22680">MTQYPDPHKKAQETRRRVLEMAAYLKQDVRDASRPPDGAAYPQLRGATPAQAVDLFLVLLQDRLPVWLRTLDALLQKAGKGRVNDNLLPVARAGIDYYAEVQAAAMPAFISPSMTVRFREALRETDLGPAAEIAPLAEYLAMERSLGRVAPDVTPEASARLLLAGCFRHAYYEAFIGAGSGLSRDDCAAEIVRELRLEAVSSPSAALS</sequence>
<keyword evidence="2" id="KW-1185">Reference proteome</keyword>